<dbReference type="InterPro" id="IPR012334">
    <property type="entry name" value="Pectin_lyas_fold"/>
</dbReference>
<accession>A0A8J4ABL8</accession>
<dbReference type="AlphaFoldDB" id="A0A8J4ABL8"/>
<sequence>MAGIAMAGPAGPAFAREAGPGTATRWQSALLRVAGGDRLVYRRDAEGNRLPDFGHAGYRNGAPIPAVPVVARTGPVPGDNTAHLQAALDAVGRLPRRADGFRGALLLAPGEYPVAGTVFLDRDGVVLRGSGSGPDPGHDTVVLGTGDTLLGPPVFIVGGASTWGPGETLWAGAVPGSRTSITSELVAVGERSFTVADPTALRVGDNVIVTHPCTAEWLAAVDGGGTHGGPDWRVGEDPILYNRYVVGIRGNRVTIDAPLFNDLRRELSPSYLYRWDRAGLVDNVGVEHLNIDIQYTGPTDEDQANAGAGIALSLVEDAWVRDCTTSHFWFSGVRTTETTRATIEDCRALDPVASIAGSRRYNFAAGPYSQQILFTGCHATNGRHNFVAFGKSKTSGIVFHRNLGEGSYTGCEGHAGWSQGLLFDNHRELAPNLSAVEHEYRLLLGCRGNYGGNQGWGAVNSVAWRSTVQAPGSLVVQKPPTAQNYAIGCATDVSGNGPFAEPAGYIEGTNRAGLLPESLYEAQRQARRA</sequence>
<dbReference type="SUPFAM" id="SSF51126">
    <property type="entry name" value="Pectin lyase-like"/>
    <property type="match status" value="1"/>
</dbReference>
<evidence type="ECO:0008006" key="3">
    <source>
        <dbReference type="Google" id="ProtNLM"/>
    </source>
</evidence>
<proteinExistence type="predicted"/>
<evidence type="ECO:0000313" key="2">
    <source>
        <dbReference type="Proteomes" id="UP000614996"/>
    </source>
</evidence>
<keyword evidence="2" id="KW-1185">Reference proteome</keyword>
<evidence type="ECO:0000313" key="1">
    <source>
        <dbReference type="EMBL" id="GIL27943.1"/>
    </source>
</evidence>
<reference evidence="2" key="1">
    <citation type="journal article" date="2021" name="Int. J. Syst. Evol. Microbiol.">
        <title>Actinocatenispora comari sp. nov., an endophytic actinomycete isolated from aerial parts of Comarum salesowianum.</title>
        <authorList>
            <person name="Oyunbileg N."/>
            <person name="Iizaka Y."/>
            <person name="Hamada M."/>
            <person name="Davaapurev B.O."/>
            <person name="Fukumoto A."/>
            <person name="Tsetseg B."/>
            <person name="Kato F."/>
            <person name="Tamura T."/>
            <person name="Batkhuu J."/>
            <person name="Anzai Y."/>
        </authorList>
    </citation>
    <scope>NUCLEOTIDE SEQUENCE [LARGE SCALE GENOMIC DNA]</scope>
    <source>
        <strain evidence="2">NUM-2625</strain>
    </source>
</reference>
<organism evidence="1 2">
    <name type="scientific">Actinocatenispora comari</name>
    <dbReference type="NCBI Taxonomy" id="2807577"/>
    <lineage>
        <taxon>Bacteria</taxon>
        <taxon>Bacillati</taxon>
        <taxon>Actinomycetota</taxon>
        <taxon>Actinomycetes</taxon>
        <taxon>Micromonosporales</taxon>
        <taxon>Micromonosporaceae</taxon>
        <taxon>Actinocatenispora</taxon>
    </lineage>
</organism>
<dbReference type="InterPro" id="IPR011050">
    <property type="entry name" value="Pectin_lyase_fold/virulence"/>
</dbReference>
<dbReference type="Proteomes" id="UP000614996">
    <property type="component" value="Unassembled WGS sequence"/>
</dbReference>
<gene>
    <name evidence="1" type="ORF">NUM_31970</name>
</gene>
<name>A0A8J4ABL8_9ACTN</name>
<comment type="caution">
    <text evidence="1">The sequence shown here is derived from an EMBL/GenBank/DDBJ whole genome shotgun (WGS) entry which is preliminary data.</text>
</comment>
<protein>
    <recommendedName>
        <fullName evidence="3">Peptidoglycan-binding protein</fullName>
    </recommendedName>
</protein>
<dbReference type="EMBL" id="BOPO01000053">
    <property type="protein sequence ID" value="GIL27943.1"/>
    <property type="molecule type" value="Genomic_DNA"/>
</dbReference>
<dbReference type="Gene3D" id="2.160.20.10">
    <property type="entry name" value="Single-stranded right-handed beta-helix, Pectin lyase-like"/>
    <property type="match status" value="1"/>
</dbReference>